<accession>Q2IQR3</accession>
<keyword evidence="7" id="KW-0547">Nucleotide-binding</keyword>
<feature type="domain" description="CheW-like" evidence="15">
    <location>
        <begin position="538"/>
        <end position="673"/>
    </location>
</feature>
<dbReference type="InterPro" id="IPR004358">
    <property type="entry name" value="Sig_transdc_His_kin-like_C"/>
</dbReference>
<dbReference type="Gene3D" id="1.20.120.160">
    <property type="entry name" value="HPT domain"/>
    <property type="match status" value="1"/>
</dbReference>
<feature type="domain" description="HPt" evidence="16">
    <location>
        <begin position="98"/>
        <end position="202"/>
    </location>
</feature>
<dbReference type="Gene3D" id="1.10.287.560">
    <property type="entry name" value="Histidine kinase CheA-like, homodimeric domain"/>
    <property type="match status" value="1"/>
</dbReference>
<keyword evidence="8 17" id="KW-0418">Kinase</keyword>
<dbReference type="SMART" id="SM00073">
    <property type="entry name" value="HPT"/>
    <property type="match status" value="1"/>
</dbReference>
<dbReference type="SUPFAM" id="SSF55874">
    <property type="entry name" value="ATPase domain of HSP90 chaperone/DNA topoisomerase II/histidine kinase"/>
    <property type="match status" value="1"/>
</dbReference>
<dbReference type="Gene3D" id="3.30.565.10">
    <property type="entry name" value="Histidine kinase-like ATPase, C-terminal domain"/>
    <property type="match status" value="1"/>
</dbReference>
<keyword evidence="6" id="KW-0808">Transferase</keyword>
<gene>
    <name evidence="17" type="ordered locus">Adeh_1370</name>
</gene>
<dbReference type="InterPro" id="IPR036890">
    <property type="entry name" value="HATPase_C_sf"/>
</dbReference>
<dbReference type="Gene3D" id="2.30.30.40">
    <property type="entry name" value="SH3 Domains"/>
    <property type="match status" value="1"/>
</dbReference>
<keyword evidence="5 12" id="KW-0597">Phosphoprotein</keyword>
<dbReference type="Pfam" id="PF02518">
    <property type="entry name" value="HATPase_c"/>
    <property type="match status" value="1"/>
</dbReference>
<evidence type="ECO:0000256" key="7">
    <source>
        <dbReference type="ARBA" id="ARBA00022741"/>
    </source>
</evidence>
<dbReference type="eggNOG" id="COG2198">
    <property type="taxonomic scope" value="Bacteria"/>
</dbReference>
<dbReference type="AlphaFoldDB" id="Q2IQR3"/>
<dbReference type="KEGG" id="ade:Adeh_1370"/>
<dbReference type="Pfam" id="PF02895">
    <property type="entry name" value="H-kinase_dim"/>
    <property type="match status" value="1"/>
</dbReference>
<dbReference type="PANTHER" id="PTHR43395:SF10">
    <property type="entry name" value="CHEMOTAXIS PROTEIN CHEA"/>
    <property type="match status" value="1"/>
</dbReference>
<dbReference type="GO" id="GO:0005737">
    <property type="term" value="C:cytoplasm"/>
    <property type="evidence" value="ECO:0007669"/>
    <property type="project" value="InterPro"/>
</dbReference>
<dbReference type="CDD" id="cd00731">
    <property type="entry name" value="CheA_reg"/>
    <property type="match status" value="1"/>
</dbReference>
<organism evidence="17 18">
    <name type="scientific">Anaeromyxobacter dehalogenans (strain 2CP-C)</name>
    <dbReference type="NCBI Taxonomy" id="290397"/>
    <lineage>
        <taxon>Bacteria</taxon>
        <taxon>Pseudomonadati</taxon>
        <taxon>Myxococcota</taxon>
        <taxon>Myxococcia</taxon>
        <taxon>Myxococcales</taxon>
        <taxon>Cystobacterineae</taxon>
        <taxon>Anaeromyxobacteraceae</taxon>
        <taxon>Anaeromyxobacter</taxon>
    </lineage>
</organism>
<dbReference type="CDD" id="cd00088">
    <property type="entry name" value="HPT"/>
    <property type="match status" value="1"/>
</dbReference>
<dbReference type="InterPro" id="IPR051315">
    <property type="entry name" value="Bact_Chemotaxis_CheA"/>
</dbReference>
<dbReference type="CDD" id="cd16916">
    <property type="entry name" value="HATPase_CheA-like"/>
    <property type="match status" value="1"/>
</dbReference>
<evidence type="ECO:0000256" key="11">
    <source>
        <dbReference type="ARBA" id="ARBA00035100"/>
    </source>
</evidence>
<dbReference type="PRINTS" id="PR00344">
    <property type="entry name" value="BCTRLSENSOR"/>
</dbReference>
<evidence type="ECO:0000256" key="4">
    <source>
        <dbReference type="ARBA" id="ARBA00022500"/>
    </source>
</evidence>
<feature type="modified residue" description="Phosphohistidine" evidence="12">
    <location>
        <position position="145"/>
    </location>
</feature>
<evidence type="ECO:0000256" key="13">
    <source>
        <dbReference type="SAM" id="MobiDB-lite"/>
    </source>
</evidence>
<protein>
    <recommendedName>
        <fullName evidence="3">Chemotaxis protein CheA</fullName>
        <ecNumber evidence="2">2.7.13.3</ecNumber>
    </recommendedName>
</protein>
<dbReference type="Proteomes" id="UP000001935">
    <property type="component" value="Chromosome"/>
</dbReference>
<evidence type="ECO:0000256" key="10">
    <source>
        <dbReference type="ARBA" id="ARBA00023012"/>
    </source>
</evidence>
<dbReference type="eggNOG" id="COG0643">
    <property type="taxonomic scope" value="Bacteria"/>
</dbReference>
<evidence type="ECO:0000259" key="14">
    <source>
        <dbReference type="PROSITE" id="PS50109"/>
    </source>
</evidence>
<feature type="region of interest" description="Disordered" evidence="13">
    <location>
        <begin position="261"/>
        <end position="283"/>
    </location>
</feature>
<dbReference type="SUPFAM" id="SSF50341">
    <property type="entry name" value="CheW-like"/>
    <property type="match status" value="1"/>
</dbReference>
<dbReference type="GO" id="GO:0000155">
    <property type="term" value="F:phosphorelay sensor kinase activity"/>
    <property type="evidence" value="ECO:0007669"/>
    <property type="project" value="InterPro"/>
</dbReference>
<evidence type="ECO:0000256" key="1">
    <source>
        <dbReference type="ARBA" id="ARBA00000085"/>
    </source>
</evidence>
<dbReference type="PANTHER" id="PTHR43395">
    <property type="entry name" value="SENSOR HISTIDINE KINASE CHEA"/>
    <property type="match status" value="1"/>
</dbReference>
<dbReference type="InterPro" id="IPR004105">
    <property type="entry name" value="CheA-like_dim"/>
</dbReference>
<dbReference type="GO" id="GO:0005524">
    <property type="term" value="F:ATP binding"/>
    <property type="evidence" value="ECO:0007669"/>
    <property type="project" value="UniProtKB-KW"/>
</dbReference>
<dbReference type="InterPro" id="IPR037006">
    <property type="entry name" value="CheA-like_homodim_sf"/>
</dbReference>
<dbReference type="PROSITE" id="PS50851">
    <property type="entry name" value="CHEW"/>
    <property type="match status" value="1"/>
</dbReference>
<evidence type="ECO:0000256" key="3">
    <source>
        <dbReference type="ARBA" id="ARBA00021495"/>
    </source>
</evidence>
<dbReference type="PROSITE" id="PS50894">
    <property type="entry name" value="HPT"/>
    <property type="match status" value="1"/>
</dbReference>
<comment type="function">
    <text evidence="11">Involved in the transmission of sensory signals from the chemoreceptors to the flagellar motors. CheA is autophosphorylated; it can transfer its phosphate group to either CheB or CheY.</text>
</comment>
<comment type="catalytic activity">
    <reaction evidence="1">
        <text>ATP + protein L-histidine = ADP + protein N-phospho-L-histidine.</text>
        <dbReference type="EC" id="2.7.13.3"/>
    </reaction>
</comment>
<keyword evidence="10" id="KW-0902">Two-component regulatory system</keyword>
<dbReference type="InterPro" id="IPR003594">
    <property type="entry name" value="HATPase_dom"/>
</dbReference>
<evidence type="ECO:0000259" key="15">
    <source>
        <dbReference type="PROSITE" id="PS50851"/>
    </source>
</evidence>
<dbReference type="FunFam" id="3.30.565.10:FF:000016">
    <property type="entry name" value="Chemotaxis protein CheA, putative"/>
    <property type="match status" value="1"/>
</dbReference>
<dbReference type="RefSeq" id="WP_011420427.1">
    <property type="nucleotide sequence ID" value="NC_007760.1"/>
</dbReference>
<dbReference type="PROSITE" id="PS50109">
    <property type="entry name" value="HIS_KIN"/>
    <property type="match status" value="1"/>
</dbReference>
<dbReference type="SUPFAM" id="SSF47384">
    <property type="entry name" value="Homodimeric domain of signal transducing histidine kinase"/>
    <property type="match status" value="1"/>
</dbReference>
<evidence type="ECO:0000259" key="16">
    <source>
        <dbReference type="PROSITE" id="PS50894"/>
    </source>
</evidence>
<sequence length="687" mass="71315">MSGGSGAEAREALAAAVVAADAADPGSLGDLGRALAAAAAAGALEGALAGEVGALGRALEGEGAAAALARLSELLGGGESARPAPAAPELPAAARATRDADTLELIADFLEEGLDGLARADETLLAVEREGPHPDRTNALFRVFHTIKGVAGFLELSEIVSLAHTAETLLDHVRSGRLALAGEAFDVTFEATAALRSLLERLRQAVDARADLQPDARVPGLVERIAAASAAAEAAGEAVEAAEAVSAQGSAPAALQLVPEPAAAEPAAEPGPPAAPAAASHPVGGQLRETVKVDLERVDSMVEMIGELIIVESMVVHAPELAGVASLRLRNSLNQMTKISRDLQNVAMRMRMVPVRGAFQKMGRLVRDLSRRTGKEVVLETSGEDTEMDRSMVERIEDPLVHLVRNALDHGIEPEAERLAAGKPARSTLRLSAYHEGGSIVVELRDDGRGLQRERILRKARERGLVGDGQELSDAEVHALVFLPGFSTAASVTEISGRGVGMDVVKRNVEGMRGRVTVGSQPGAGTTFRLVLPLTLAIIDGMLVSCGGETYILPSLSIVESLRPTEQMIRRAAGRGEVIDVRGEILPLLRLHRLLGARETAAAADDLRVVVVEGLGRKAGLVVDDVITQQQVVIKPLGSGIGDTDFLSGAAILSDGRVGLILNVDRLAGLASRDAAAGRGARRAAGA</sequence>
<evidence type="ECO:0000256" key="5">
    <source>
        <dbReference type="ARBA" id="ARBA00022553"/>
    </source>
</evidence>
<dbReference type="Pfam" id="PF01627">
    <property type="entry name" value="Hpt"/>
    <property type="match status" value="1"/>
</dbReference>
<dbReference type="InterPro" id="IPR036061">
    <property type="entry name" value="CheW-like_dom_sf"/>
</dbReference>
<feature type="domain" description="Histidine kinase" evidence="14">
    <location>
        <begin position="286"/>
        <end position="536"/>
    </location>
</feature>
<dbReference type="InterPro" id="IPR005467">
    <property type="entry name" value="His_kinase_dom"/>
</dbReference>
<dbReference type="EMBL" id="CP000251">
    <property type="protein sequence ID" value="ABC81144.1"/>
    <property type="molecule type" value="Genomic_DNA"/>
</dbReference>
<evidence type="ECO:0000256" key="6">
    <source>
        <dbReference type="ARBA" id="ARBA00022679"/>
    </source>
</evidence>
<dbReference type="HOGENOM" id="CLU_000650_3_7_7"/>
<dbReference type="GO" id="GO:0006935">
    <property type="term" value="P:chemotaxis"/>
    <property type="evidence" value="ECO:0007669"/>
    <property type="project" value="UniProtKB-KW"/>
</dbReference>
<reference evidence="17" key="1">
    <citation type="submission" date="2006-01" db="EMBL/GenBank/DDBJ databases">
        <title>Complete sequence of Anaeromyxobacter dehalogenans 2CP-C.</title>
        <authorList>
            <consortium name="US DOE Joint Genome Institute"/>
            <person name="Copeland A."/>
            <person name="Lucas S."/>
            <person name="Lapidus A."/>
            <person name="Barry K."/>
            <person name="Detter J.C."/>
            <person name="Glavina T."/>
            <person name="Hammon N."/>
            <person name="Israni S."/>
            <person name="Pitluck S."/>
            <person name="Brettin T."/>
            <person name="Bruce D."/>
            <person name="Han C."/>
            <person name="Tapia R."/>
            <person name="Gilna P."/>
            <person name="Kiss H."/>
            <person name="Schmutz J."/>
            <person name="Larimer F."/>
            <person name="Land M."/>
            <person name="Kyrpides N."/>
            <person name="Anderson I."/>
            <person name="Sanford R.A."/>
            <person name="Ritalahti K.M."/>
            <person name="Thomas H.S."/>
            <person name="Kirby J.R."/>
            <person name="Zhulin I.B."/>
            <person name="Loeffler F.E."/>
            <person name="Richardson P."/>
        </authorList>
    </citation>
    <scope>NUCLEOTIDE SEQUENCE</scope>
    <source>
        <strain evidence="17">2CP-C</strain>
    </source>
</reference>
<evidence type="ECO:0000256" key="9">
    <source>
        <dbReference type="ARBA" id="ARBA00022840"/>
    </source>
</evidence>
<dbReference type="Pfam" id="PF01584">
    <property type="entry name" value="CheW"/>
    <property type="match status" value="1"/>
</dbReference>
<keyword evidence="9" id="KW-0067">ATP-binding</keyword>
<dbReference type="SUPFAM" id="SSF47226">
    <property type="entry name" value="Histidine-containing phosphotransfer domain, HPT domain"/>
    <property type="match status" value="1"/>
</dbReference>
<dbReference type="SMART" id="SM01231">
    <property type="entry name" value="H-kinase_dim"/>
    <property type="match status" value="1"/>
</dbReference>
<dbReference type="InterPro" id="IPR008207">
    <property type="entry name" value="Sig_transdc_His_kin_Hpt_dom"/>
</dbReference>
<dbReference type="InterPro" id="IPR036097">
    <property type="entry name" value="HisK_dim/P_sf"/>
</dbReference>
<name>Q2IQR3_ANADE</name>
<dbReference type="EC" id="2.7.13.3" evidence="2"/>
<evidence type="ECO:0000256" key="2">
    <source>
        <dbReference type="ARBA" id="ARBA00012438"/>
    </source>
</evidence>
<proteinExistence type="predicted"/>
<dbReference type="SMART" id="SM00260">
    <property type="entry name" value="CheW"/>
    <property type="match status" value="1"/>
</dbReference>
<dbReference type="SMART" id="SM00387">
    <property type="entry name" value="HATPase_c"/>
    <property type="match status" value="1"/>
</dbReference>
<evidence type="ECO:0000313" key="17">
    <source>
        <dbReference type="EMBL" id="ABC81144.1"/>
    </source>
</evidence>
<dbReference type="InterPro" id="IPR002545">
    <property type="entry name" value="CheW-lke_dom"/>
</dbReference>
<dbReference type="InterPro" id="IPR036641">
    <property type="entry name" value="HPT_dom_sf"/>
</dbReference>
<dbReference type="STRING" id="290397.Adeh_1370"/>
<evidence type="ECO:0000256" key="12">
    <source>
        <dbReference type="PROSITE-ProRule" id="PRU00110"/>
    </source>
</evidence>
<dbReference type="OrthoDB" id="9803176at2"/>
<evidence type="ECO:0000256" key="8">
    <source>
        <dbReference type="ARBA" id="ARBA00022777"/>
    </source>
</evidence>
<keyword evidence="4" id="KW-0145">Chemotaxis</keyword>
<evidence type="ECO:0000313" key="18">
    <source>
        <dbReference type="Proteomes" id="UP000001935"/>
    </source>
</evidence>